<dbReference type="InterPro" id="IPR024812">
    <property type="entry name" value="TPR_24"/>
</dbReference>
<dbReference type="OrthoDB" id="9991614at2759"/>
<reference evidence="3" key="2">
    <citation type="submission" date="2021-01" db="UniProtKB">
        <authorList>
            <consortium name="EnsemblMetazoa"/>
        </authorList>
    </citation>
    <scope>IDENTIFICATION</scope>
</reference>
<dbReference type="PANTHER" id="PTHR47050:SF1">
    <property type="entry name" value="TETRATRICOPEPTIDE REPEAT PROTEIN 24-LIKE"/>
    <property type="match status" value="1"/>
</dbReference>
<feature type="region of interest" description="Disordered" evidence="2">
    <location>
        <begin position="90"/>
        <end position="163"/>
    </location>
</feature>
<dbReference type="Proteomes" id="UP000007110">
    <property type="component" value="Unassembled WGS sequence"/>
</dbReference>
<feature type="compositionally biased region" description="Basic residues" evidence="2">
    <location>
        <begin position="896"/>
        <end position="905"/>
    </location>
</feature>
<sequence length="998" mass="111102">METFTDDENGQGGDFQSGEKLVFDINDLDETPNDTSSKASEDDPGLLKEEEEDADENKEEEKTLKLPESDGDVDASVQIVTSLVEDIDVNSEYMYNNWYTGSGKSEDGRSDEDARSNTVTLEEDGQTLVSDQAPSEHKGSRKNSTQEELELEEKEEMAEKEDNVDGTDIPVRVDTVNEIEHVEESLEISSPPDGRSDIASRDRSDNSSVRLVDGLLKSANADVGDHKYKKAVLKYEEALAMATEVNDKFLIQSCACNLGAVLVILGQAERAVEILHQQLENDLERTNGMDTNALADIYYNLGLAYDAKGDSGRAIKCFKWAVVEFDKWKNDKGRADAYNQMAELEAKQGNLDKARKNYSKAAEFYAQVGNGLMKARMLVKEARMLNSLVDTENFHRVVAICEKASAEVLKQNTSKGNTITKEAKLFHDMAVLCKKLGNTDEALRWLEEAWKRCRGTSGTHPSREDVRLQAAVAQSLARMYLHSYDLISAVEIYQEAASLHGLLENYAERGWCFYHMGEAYRQLCDYSSAERSYHVAHQTLTDAGDTDHLWKISDALGDLNVSRNHPDIATMYYREALAKDAPIRSRTKSSTEKIIKKLTKALESQKSNRLSSYETRQKRVPIVVGYDPQGLSINHTSETILDGGAYSSPQSVFKGVRDRYPPVTSTPNGASAAVSKVTPRMRSPSRKKKGKRKDQSLLPVTRGVAGYNSGSDLSLVNGSVASLVREAYIIKMESTGRSRRKGKQSVAPDHSSSEEEDDEEEKSDGSESEEEEEKENQSSDSGFKNMWQRAKDLVSRLQSDSGDSELSSSSEEEDEGIQSKESVKYRLDNMYMDPSRLGDSHLYATINRKGATQKSSNEEPIYETLPNGTTKTGFGASMPTRNPPPPAVPIKTHPSLNKKKKKKKKVDINRPSTSYDEDDDDSFTSVTEDELEDLGDTTNFERKSNYPTVARMTRGGLEAGLWEIQKLEQEREGIRLSNASSLKAPEPRKPSSKVCSIM</sequence>
<feature type="compositionally biased region" description="Acidic residues" evidence="2">
    <location>
        <begin position="147"/>
        <end position="163"/>
    </location>
</feature>
<evidence type="ECO:0000256" key="2">
    <source>
        <dbReference type="SAM" id="MobiDB-lite"/>
    </source>
</evidence>
<proteinExistence type="predicted"/>
<dbReference type="SUPFAM" id="SSF48452">
    <property type="entry name" value="TPR-like"/>
    <property type="match status" value="2"/>
</dbReference>
<feature type="region of interest" description="Disordered" evidence="2">
    <location>
        <begin position="975"/>
        <end position="998"/>
    </location>
</feature>
<feature type="compositionally biased region" description="Acidic residues" evidence="2">
    <location>
        <begin position="915"/>
        <end position="935"/>
    </location>
</feature>
<keyword evidence="1" id="KW-0802">TPR repeat</keyword>
<feature type="region of interest" description="Disordered" evidence="2">
    <location>
        <begin position="1"/>
        <end position="77"/>
    </location>
</feature>
<feature type="region of interest" description="Disordered" evidence="2">
    <location>
        <begin position="735"/>
        <end position="828"/>
    </location>
</feature>
<dbReference type="Pfam" id="PF13424">
    <property type="entry name" value="TPR_12"/>
    <property type="match status" value="1"/>
</dbReference>
<feature type="region of interest" description="Disordered" evidence="2">
    <location>
        <begin position="657"/>
        <end position="712"/>
    </location>
</feature>
<dbReference type="SUPFAM" id="SSF81901">
    <property type="entry name" value="HCP-like"/>
    <property type="match status" value="1"/>
</dbReference>
<dbReference type="InParanoid" id="A0A7M7SUI4"/>
<feature type="compositionally biased region" description="Low complexity" evidence="2">
    <location>
        <begin position="799"/>
        <end position="809"/>
    </location>
</feature>
<feature type="compositionally biased region" description="Basic and acidic residues" evidence="2">
    <location>
        <begin position="194"/>
        <end position="204"/>
    </location>
</feature>
<dbReference type="KEGG" id="spu:115918396"/>
<protein>
    <submittedName>
        <fullName evidence="3">Uncharacterized protein</fullName>
    </submittedName>
</protein>
<dbReference type="GeneID" id="115918396"/>
<feature type="compositionally biased region" description="Basic and acidic residues" evidence="2">
    <location>
        <begin position="59"/>
        <end position="68"/>
    </location>
</feature>
<dbReference type="PANTHER" id="PTHR47050">
    <property type="entry name" value="TETRATRICOPEPTIDE REPEAT PROTEIN 24"/>
    <property type="match status" value="1"/>
</dbReference>
<feature type="compositionally biased region" description="Basic residues" evidence="2">
    <location>
        <begin position="683"/>
        <end position="692"/>
    </location>
</feature>
<feature type="region of interest" description="Disordered" evidence="2">
    <location>
        <begin position="848"/>
        <end position="940"/>
    </location>
</feature>
<feature type="compositionally biased region" description="Basic and acidic residues" evidence="2">
    <location>
        <begin position="104"/>
        <end position="115"/>
    </location>
</feature>
<dbReference type="PROSITE" id="PS50005">
    <property type="entry name" value="TPR"/>
    <property type="match status" value="1"/>
</dbReference>
<dbReference type="Gene3D" id="1.25.40.10">
    <property type="entry name" value="Tetratricopeptide repeat domain"/>
    <property type="match status" value="2"/>
</dbReference>
<dbReference type="SMART" id="SM00028">
    <property type="entry name" value="TPR"/>
    <property type="match status" value="6"/>
</dbReference>
<name>A0A7M7SUI4_STRPU</name>
<feature type="compositionally biased region" description="Basic and acidic residues" evidence="2">
    <location>
        <begin position="39"/>
        <end position="48"/>
    </location>
</feature>
<feature type="repeat" description="TPR" evidence="1">
    <location>
        <begin position="335"/>
        <end position="368"/>
    </location>
</feature>
<dbReference type="EnsemblMetazoa" id="XM_030976529">
    <property type="protein sequence ID" value="XP_030832389"/>
    <property type="gene ID" value="LOC115918396"/>
</dbReference>
<evidence type="ECO:0000256" key="1">
    <source>
        <dbReference type="PROSITE-ProRule" id="PRU00339"/>
    </source>
</evidence>
<reference evidence="4" key="1">
    <citation type="submission" date="2015-02" db="EMBL/GenBank/DDBJ databases">
        <title>Genome sequencing for Strongylocentrotus purpuratus.</title>
        <authorList>
            <person name="Murali S."/>
            <person name="Liu Y."/>
            <person name="Vee V."/>
            <person name="English A."/>
            <person name="Wang M."/>
            <person name="Skinner E."/>
            <person name="Han Y."/>
            <person name="Muzny D.M."/>
            <person name="Worley K.C."/>
            <person name="Gibbs R.A."/>
        </authorList>
    </citation>
    <scope>NUCLEOTIDE SEQUENCE</scope>
</reference>
<dbReference type="InterPro" id="IPR011990">
    <property type="entry name" value="TPR-like_helical_dom_sf"/>
</dbReference>
<feature type="compositionally biased region" description="Acidic residues" evidence="2">
    <location>
        <begin position="49"/>
        <end position="58"/>
    </location>
</feature>
<evidence type="ECO:0000313" key="4">
    <source>
        <dbReference type="Proteomes" id="UP000007110"/>
    </source>
</evidence>
<dbReference type="OMA" id="QTSACER"/>
<dbReference type="InterPro" id="IPR019734">
    <property type="entry name" value="TPR_rpt"/>
</dbReference>
<organism evidence="3 4">
    <name type="scientific">Strongylocentrotus purpuratus</name>
    <name type="common">Purple sea urchin</name>
    <dbReference type="NCBI Taxonomy" id="7668"/>
    <lineage>
        <taxon>Eukaryota</taxon>
        <taxon>Metazoa</taxon>
        <taxon>Echinodermata</taxon>
        <taxon>Eleutherozoa</taxon>
        <taxon>Echinozoa</taxon>
        <taxon>Echinoidea</taxon>
        <taxon>Euechinoidea</taxon>
        <taxon>Echinacea</taxon>
        <taxon>Camarodonta</taxon>
        <taxon>Echinidea</taxon>
        <taxon>Strongylocentrotidae</taxon>
        <taxon>Strongylocentrotus</taxon>
    </lineage>
</organism>
<keyword evidence="4" id="KW-1185">Reference proteome</keyword>
<feature type="region of interest" description="Disordered" evidence="2">
    <location>
        <begin position="183"/>
        <end position="204"/>
    </location>
</feature>
<dbReference type="RefSeq" id="XP_030832389.1">
    <property type="nucleotide sequence ID" value="XM_030976529.1"/>
</dbReference>
<feature type="compositionally biased region" description="Acidic residues" evidence="2">
    <location>
        <begin position="754"/>
        <end position="774"/>
    </location>
</feature>
<feature type="compositionally biased region" description="Polar residues" evidence="2">
    <location>
        <begin position="93"/>
        <end position="103"/>
    </location>
</feature>
<evidence type="ECO:0000313" key="3">
    <source>
        <dbReference type="EnsemblMetazoa" id="XP_030832389"/>
    </source>
</evidence>
<feature type="compositionally biased region" description="Basic and acidic residues" evidence="2">
    <location>
        <begin position="817"/>
        <end position="827"/>
    </location>
</feature>
<dbReference type="AlphaFoldDB" id="A0A7M7SUI4"/>
<accession>A0A7M7SUI4</accession>